<evidence type="ECO:0000313" key="2">
    <source>
        <dbReference type="EMBL" id="CAA9301329.1"/>
    </source>
</evidence>
<feature type="compositionally biased region" description="Low complexity" evidence="1">
    <location>
        <begin position="8"/>
        <end position="30"/>
    </location>
</feature>
<sequence>CAPPSTSPPCRACAATPRSARSTAGSSRPASRGRRRSPRPRTSCSPSSTRWPARAPPGARRRPQHL</sequence>
<protein>
    <submittedName>
        <fullName evidence="2">Uncharacterized protein</fullName>
    </submittedName>
</protein>
<feature type="region of interest" description="Disordered" evidence="1">
    <location>
        <begin position="1"/>
        <end position="66"/>
    </location>
</feature>
<accession>A0A6J4KCP4</accession>
<feature type="compositionally biased region" description="Low complexity" evidence="1">
    <location>
        <begin position="40"/>
        <end position="58"/>
    </location>
</feature>
<gene>
    <name evidence="2" type="ORF">AVDCRST_MAG40-379</name>
</gene>
<dbReference type="EMBL" id="CADCTX010000105">
    <property type="protein sequence ID" value="CAA9301329.1"/>
    <property type="molecule type" value="Genomic_DNA"/>
</dbReference>
<proteinExistence type="predicted"/>
<dbReference type="AlphaFoldDB" id="A0A6J4KCP4"/>
<evidence type="ECO:0000256" key="1">
    <source>
        <dbReference type="SAM" id="MobiDB-lite"/>
    </source>
</evidence>
<feature type="non-terminal residue" evidence="2">
    <location>
        <position position="1"/>
    </location>
</feature>
<name>A0A6J4KCP4_9BACT</name>
<feature type="non-terminal residue" evidence="2">
    <location>
        <position position="66"/>
    </location>
</feature>
<organism evidence="2">
    <name type="scientific">uncultured Gemmatimonadaceae bacterium</name>
    <dbReference type="NCBI Taxonomy" id="246130"/>
    <lineage>
        <taxon>Bacteria</taxon>
        <taxon>Pseudomonadati</taxon>
        <taxon>Gemmatimonadota</taxon>
        <taxon>Gemmatimonadia</taxon>
        <taxon>Gemmatimonadales</taxon>
        <taxon>Gemmatimonadaceae</taxon>
        <taxon>environmental samples</taxon>
    </lineage>
</organism>
<reference evidence="2" key="1">
    <citation type="submission" date="2020-02" db="EMBL/GenBank/DDBJ databases">
        <authorList>
            <person name="Meier V. D."/>
        </authorList>
    </citation>
    <scope>NUCLEOTIDE SEQUENCE</scope>
    <source>
        <strain evidence="2">AVDCRST_MAG40</strain>
    </source>
</reference>